<comment type="similarity">
    <text evidence="1">Belongs to the AB hydrolase superfamily. Lipase family.</text>
</comment>
<comment type="caution">
    <text evidence="3">The sequence shown here is derived from an EMBL/GenBank/DDBJ whole genome shotgun (WGS) entry which is preliminary data.</text>
</comment>
<dbReference type="InterPro" id="IPR013818">
    <property type="entry name" value="Lipase"/>
</dbReference>
<reference evidence="3" key="1">
    <citation type="submission" date="2021-06" db="EMBL/GenBank/DDBJ databases">
        <authorList>
            <person name="Hodson N. C."/>
            <person name="Mongue J. A."/>
            <person name="Jaron S. K."/>
        </authorList>
    </citation>
    <scope>NUCLEOTIDE SEQUENCE</scope>
</reference>
<dbReference type="InterPro" id="IPR000734">
    <property type="entry name" value="TAG_lipase"/>
</dbReference>
<evidence type="ECO:0000313" key="4">
    <source>
        <dbReference type="Proteomes" id="UP000708208"/>
    </source>
</evidence>
<protein>
    <recommendedName>
        <fullName evidence="2">Lipase domain-containing protein</fullName>
    </recommendedName>
</protein>
<evidence type="ECO:0000256" key="1">
    <source>
        <dbReference type="RuleBase" id="RU004262"/>
    </source>
</evidence>
<dbReference type="Proteomes" id="UP000708208">
    <property type="component" value="Unassembled WGS sequence"/>
</dbReference>
<dbReference type="GO" id="GO:0016042">
    <property type="term" value="P:lipid catabolic process"/>
    <property type="evidence" value="ECO:0007669"/>
    <property type="project" value="TreeGrafter"/>
</dbReference>
<dbReference type="EMBL" id="CAJVCH010544693">
    <property type="protein sequence ID" value="CAG7827736.1"/>
    <property type="molecule type" value="Genomic_DNA"/>
</dbReference>
<dbReference type="GO" id="GO:0005615">
    <property type="term" value="C:extracellular space"/>
    <property type="evidence" value="ECO:0007669"/>
    <property type="project" value="TreeGrafter"/>
</dbReference>
<name>A0A8J2L7X4_9HEXA</name>
<dbReference type="Pfam" id="PF00151">
    <property type="entry name" value="Lipase"/>
    <property type="match status" value="1"/>
</dbReference>
<dbReference type="PANTHER" id="PTHR11610">
    <property type="entry name" value="LIPASE"/>
    <property type="match status" value="1"/>
</dbReference>
<keyword evidence="4" id="KW-1185">Reference proteome</keyword>
<evidence type="ECO:0000313" key="3">
    <source>
        <dbReference type="EMBL" id="CAG7827736.1"/>
    </source>
</evidence>
<dbReference type="OrthoDB" id="199913at2759"/>
<evidence type="ECO:0000259" key="2">
    <source>
        <dbReference type="Pfam" id="PF00151"/>
    </source>
</evidence>
<gene>
    <name evidence="3" type="ORF">AFUS01_LOCUS37704</name>
</gene>
<feature type="domain" description="Lipase" evidence="2">
    <location>
        <begin position="133"/>
        <end position="457"/>
    </location>
</feature>
<organism evidence="3 4">
    <name type="scientific">Allacma fusca</name>
    <dbReference type="NCBI Taxonomy" id="39272"/>
    <lineage>
        <taxon>Eukaryota</taxon>
        <taxon>Metazoa</taxon>
        <taxon>Ecdysozoa</taxon>
        <taxon>Arthropoda</taxon>
        <taxon>Hexapoda</taxon>
        <taxon>Collembola</taxon>
        <taxon>Symphypleona</taxon>
        <taxon>Sminthuridae</taxon>
        <taxon>Allacma</taxon>
    </lineage>
</organism>
<dbReference type="GO" id="GO:0016298">
    <property type="term" value="F:lipase activity"/>
    <property type="evidence" value="ECO:0007669"/>
    <property type="project" value="InterPro"/>
</dbReference>
<accession>A0A8J2L7X4</accession>
<sequence>MEGFEKQQRFLIEILSDNNILTRGYIDLSETICNAESLAKAYMEKLLSTATYYSTINNCCGAITPNLSLSDLGYKDGLKYLCISLAKDVDSKNETAKTLKELCGQYMSYSVPAYVPTVLLMLCIATYKPMPEEVCFAQIGCLSLDGPWTERTLAFNFVPQSPASINTTFILTSRDHQNGYRFPAMMKDPNVSDFDWGKDLNIILHGFSDNTTTWVRNMASSFITSEDINVLSVDWKTGADMYYPQSVANARVVAAQVVLFLEYLTETKGERLGDIHIIGHSLGAHIAGYIGKRFPGVAKITGLDPAAPLFDGFHREVRLHEKDAKEVIVLHTNVAPVGFGIRDPIGTTDIYVNDGQDQFGCIPMLYLLLSPPTVERIQGMRENIACSHRRAYEIFNEVVISRHPLKAYPCESWGTAESESCVSLCEEKDNCYSINRNPVNTGKHKLFYLPTGNSYPYCVTHVKIEAKTCQNQKPLLNVKLESSFTNTISMYEGKLEGNQKVSTVVKVQCGLLHQSSIKLQISINTDESFSKNPEACFSYIRLAYVDHNDELIRLHLDDIVISGGKCTTIEFANNMFSFYSYRDSVLEYINNMNVVIPFYNSIDINKFFYLT</sequence>
<dbReference type="AlphaFoldDB" id="A0A8J2L7X4"/>
<proteinExistence type="inferred from homology"/>